<dbReference type="EMBL" id="JAHWZX010000008">
    <property type="protein sequence ID" value="MBW4331160.1"/>
    <property type="molecule type" value="Genomic_DNA"/>
</dbReference>
<evidence type="ECO:0000256" key="1">
    <source>
        <dbReference type="SAM" id="SignalP"/>
    </source>
</evidence>
<dbReference type="Pfam" id="PF25183">
    <property type="entry name" value="OMP_b-brl_4"/>
    <property type="match status" value="2"/>
</dbReference>
<name>A0ABS6XLR8_9SPHN</name>
<dbReference type="Proteomes" id="UP001197214">
    <property type="component" value="Unassembled WGS sequence"/>
</dbReference>
<sequence length="1137" mass="122205">MRNHLFAGAAIAAFCLPAAPAMAQQITTGIEGTVQDESGTPIANATVTVTDTRTDNVRTLTTGANGNFSLGNLTPGGPYTVMASAPGYEGQTVNGLTTSLQGNTSLAFNLTSGAGDIVVTAARANVTQLAVGPGTSFGTEALEQLPSFNRDVRDVIRIDPRVSLDREDASTGGDGQDHISCLGGNDRGNAFTVDGISQGDIYGLNGTGFASRSSTPIPYDAIREVQVQFAPYDVEYGQFTGCAINAITKSGTNQFHGSGFFEYSDNSLRGDKVQGQDVAPVEEQKNWGVSLGGPIIKDHLFFFGAYSHQETGNAFDYGPTGSGAANELAGVTVDDFNRVSDILSNTYGIDTGGLATNLPYENERYFGRLDWHISDAQRLELTYQHLEENSVKDGDYYTGTGPTIAGYNNFYNSGTNSDYYSARLYSDWTDNFSTELRFSHSKVRDLQDPVGGGEAQSDNPIPRIVVGVTQDDGTNGLIVAGPDVYRTANDLRTKLDQGAFIAKLNQGNHKLKFGAEINQASIFNLFVSDATGTLYFTSIDDLANGILSDGTRTSSLYASTVTAGNAVGATGNFSATGDVNSAAAAFTRTIFSVYAQDDWKVNDRLGIVAGARVDWYDGGRPGNNPNFIDRYGYSNAIGFSNLDPSVMPRVAATYDLGDFAIFSQPRLRLGAGMFSGGDPLVWFANAFQNNGYGYAQGTTLSSACPDGPISVLDNGTFTGVPSCIASQGISSASQGLGDTQSTDPNIKMPSVLRLNAGWESGLDFASSGFFSNWQLKLDYIYSRYTNPLALVDLSLTPDIRAGLNGYTVDGRPIYAAIDPTVDGCNAVYQGSNPAPQWANVTEACFNTSRDDEIMLTNSKGYTSQIASFLLQKHFDGGVFTPGGSINFSIGYAYTDAHDRRTFGSSQATSNFNNTATFDLQNPEEATSAYSSKHNITLDLRFAEEFVSDLKTRLGISFVARSGRPFSLTFDGSYFSNGEAGNDSALLYVPNGVDDANLSPESDPDAVAELVDFTQSLDCAKGYAGRTIARNTCTNDWYYDMDLTFSQDLPGPGRFFGVDDKIRLYATIDNFLNLLDSDWNAQHRRSYTGFQDVASIDGVDDQGRYIISEANTDNYYKDEFINTSSSVWRLKVGVSYNF</sequence>
<dbReference type="Pfam" id="PF13620">
    <property type="entry name" value="CarboxypepD_reg"/>
    <property type="match status" value="1"/>
</dbReference>
<feature type="signal peptide" evidence="1">
    <location>
        <begin position="1"/>
        <end position="23"/>
    </location>
</feature>
<comment type="caution">
    <text evidence="4">The sequence shown here is derived from an EMBL/GenBank/DDBJ whole genome shotgun (WGS) entry which is preliminary data.</text>
</comment>
<dbReference type="PANTHER" id="PTHR30069:SF46">
    <property type="entry name" value="OAR PROTEIN"/>
    <property type="match status" value="1"/>
</dbReference>
<keyword evidence="1" id="KW-0732">Signal</keyword>
<keyword evidence="5" id="KW-1185">Reference proteome</keyword>
<feature type="domain" description="TonB-dependent receptor plug" evidence="2">
    <location>
        <begin position="137"/>
        <end position="238"/>
    </location>
</feature>
<dbReference type="InterPro" id="IPR039426">
    <property type="entry name" value="TonB-dep_rcpt-like"/>
</dbReference>
<evidence type="ECO:0000259" key="2">
    <source>
        <dbReference type="Pfam" id="PF07715"/>
    </source>
</evidence>
<protein>
    <submittedName>
        <fullName evidence="4">TonB-dependent receptor</fullName>
    </submittedName>
</protein>
<keyword evidence="4" id="KW-0675">Receptor</keyword>
<reference evidence="4 5" key="1">
    <citation type="submission" date="2021-07" db="EMBL/GenBank/DDBJ databases">
        <title>Stakelama flava sp. nov., a novel endophytic bacterium isolated from branch of Kandelia candel.</title>
        <authorList>
            <person name="Tuo L."/>
        </authorList>
    </citation>
    <scope>NUCLEOTIDE SEQUENCE [LARGE SCALE GENOMIC DNA]</scope>
    <source>
        <strain evidence="4 5">CBK3Z-3</strain>
    </source>
</reference>
<proteinExistence type="predicted"/>
<evidence type="ECO:0000313" key="4">
    <source>
        <dbReference type="EMBL" id="MBW4331160.1"/>
    </source>
</evidence>
<dbReference type="RefSeq" id="WP_219238279.1">
    <property type="nucleotide sequence ID" value="NZ_JAHWZX010000008.1"/>
</dbReference>
<accession>A0ABS6XLR8</accession>
<evidence type="ECO:0000259" key="3">
    <source>
        <dbReference type="Pfam" id="PF25183"/>
    </source>
</evidence>
<dbReference type="InterPro" id="IPR012910">
    <property type="entry name" value="Plug_dom"/>
</dbReference>
<dbReference type="InterPro" id="IPR057601">
    <property type="entry name" value="Oar-like_b-barrel"/>
</dbReference>
<feature type="chain" id="PRO_5045206718" evidence="1">
    <location>
        <begin position="24"/>
        <end position="1137"/>
    </location>
</feature>
<dbReference type="PANTHER" id="PTHR30069">
    <property type="entry name" value="TONB-DEPENDENT OUTER MEMBRANE RECEPTOR"/>
    <property type="match status" value="1"/>
</dbReference>
<organism evidence="4 5">
    <name type="scientific">Stakelama flava</name>
    <dbReference type="NCBI Taxonomy" id="2860338"/>
    <lineage>
        <taxon>Bacteria</taxon>
        <taxon>Pseudomonadati</taxon>
        <taxon>Pseudomonadota</taxon>
        <taxon>Alphaproteobacteria</taxon>
        <taxon>Sphingomonadales</taxon>
        <taxon>Sphingomonadaceae</taxon>
        <taxon>Stakelama</taxon>
    </lineage>
</organism>
<feature type="domain" description="TonB-dependent transporter Oar-like beta-barrel" evidence="3">
    <location>
        <begin position="358"/>
        <end position="1049"/>
    </location>
</feature>
<evidence type="ECO:0000313" key="5">
    <source>
        <dbReference type="Proteomes" id="UP001197214"/>
    </source>
</evidence>
<dbReference type="Pfam" id="PF07715">
    <property type="entry name" value="Plug"/>
    <property type="match status" value="1"/>
</dbReference>
<feature type="domain" description="TonB-dependent transporter Oar-like beta-barrel" evidence="3">
    <location>
        <begin position="247"/>
        <end position="311"/>
    </location>
</feature>
<gene>
    <name evidence="4" type="ORF">KY084_09785</name>
</gene>